<dbReference type="InterPro" id="IPR051240">
    <property type="entry name" value="Mito_RNA-Proc/Resp"/>
</dbReference>
<protein>
    <recommendedName>
        <fullName evidence="6">Pentacotripeptide-repeat region of PRORP domain-containing protein</fullName>
    </recommendedName>
</protein>
<dbReference type="PANTHER" id="PTHR47933:SF11">
    <property type="entry name" value="PENTATRICOPEPTIDE REPEAT-CONTAINING PROTEIN 2"/>
    <property type="match status" value="1"/>
</dbReference>
<dbReference type="InterPro" id="IPR002885">
    <property type="entry name" value="PPR_rpt"/>
</dbReference>
<dbReference type="AlphaFoldDB" id="A0A8H7VJP4"/>
<evidence type="ECO:0000313" key="4">
    <source>
        <dbReference type="EMBL" id="KAG2218993.1"/>
    </source>
</evidence>
<dbReference type="EMBL" id="JAEPRB010000200">
    <property type="protein sequence ID" value="KAG2218993.1"/>
    <property type="molecule type" value="Genomic_DNA"/>
</dbReference>
<dbReference type="Proteomes" id="UP000646827">
    <property type="component" value="Unassembled WGS sequence"/>
</dbReference>
<feature type="repeat" description="PPR" evidence="2">
    <location>
        <begin position="339"/>
        <end position="375"/>
    </location>
</feature>
<evidence type="ECO:0000256" key="1">
    <source>
        <dbReference type="ARBA" id="ARBA00022737"/>
    </source>
</evidence>
<name>A0A8H7VJP4_9FUNG</name>
<feature type="compositionally biased region" description="Basic and acidic residues" evidence="3">
    <location>
        <begin position="138"/>
        <end position="152"/>
    </location>
</feature>
<feature type="region of interest" description="Disordered" evidence="3">
    <location>
        <begin position="138"/>
        <end position="164"/>
    </location>
</feature>
<dbReference type="Pfam" id="PF13041">
    <property type="entry name" value="PPR_2"/>
    <property type="match status" value="2"/>
</dbReference>
<evidence type="ECO:0000313" key="5">
    <source>
        <dbReference type="Proteomes" id="UP000646827"/>
    </source>
</evidence>
<proteinExistence type="predicted"/>
<organism evidence="4 5">
    <name type="scientific">Circinella minor</name>
    <dbReference type="NCBI Taxonomy" id="1195481"/>
    <lineage>
        <taxon>Eukaryota</taxon>
        <taxon>Fungi</taxon>
        <taxon>Fungi incertae sedis</taxon>
        <taxon>Mucoromycota</taxon>
        <taxon>Mucoromycotina</taxon>
        <taxon>Mucoromycetes</taxon>
        <taxon>Mucorales</taxon>
        <taxon>Lichtheimiaceae</taxon>
        <taxon>Circinella</taxon>
    </lineage>
</organism>
<comment type="caution">
    <text evidence="4">The sequence shown here is derived from an EMBL/GenBank/DDBJ whole genome shotgun (WGS) entry which is preliminary data.</text>
</comment>
<dbReference type="OrthoDB" id="185373at2759"/>
<accession>A0A8H7VJP4</accession>
<gene>
    <name evidence="4" type="ORF">INT45_007655</name>
</gene>
<dbReference type="InterPro" id="IPR011990">
    <property type="entry name" value="TPR-like_helical_dom_sf"/>
</dbReference>
<dbReference type="Gene3D" id="1.25.40.10">
    <property type="entry name" value="Tetratricopeptide repeat domain"/>
    <property type="match status" value="2"/>
</dbReference>
<dbReference type="GO" id="GO:0003729">
    <property type="term" value="F:mRNA binding"/>
    <property type="evidence" value="ECO:0007669"/>
    <property type="project" value="TreeGrafter"/>
</dbReference>
<dbReference type="PANTHER" id="PTHR47933">
    <property type="entry name" value="PENTATRICOPEPTIDE REPEAT-CONTAINING PROTEIN 1, MITOCHONDRIAL"/>
    <property type="match status" value="1"/>
</dbReference>
<evidence type="ECO:0000256" key="3">
    <source>
        <dbReference type="SAM" id="MobiDB-lite"/>
    </source>
</evidence>
<dbReference type="NCBIfam" id="TIGR00756">
    <property type="entry name" value="PPR"/>
    <property type="match status" value="1"/>
</dbReference>
<keyword evidence="1" id="KW-0677">Repeat</keyword>
<reference evidence="4 5" key="1">
    <citation type="submission" date="2020-12" db="EMBL/GenBank/DDBJ databases">
        <title>Metabolic potential, ecology and presence of endohyphal bacteria is reflected in genomic diversity of Mucoromycotina.</title>
        <authorList>
            <person name="Muszewska A."/>
            <person name="Okrasinska A."/>
            <person name="Steczkiewicz K."/>
            <person name="Drgas O."/>
            <person name="Orlowska M."/>
            <person name="Perlinska-Lenart U."/>
            <person name="Aleksandrzak-Piekarczyk T."/>
            <person name="Szatraj K."/>
            <person name="Zielenkiewicz U."/>
            <person name="Pilsyk S."/>
            <person name="Malc E."/>
            <person name="Mieczkowski P."/>
            <person name="Kruszewska J.S."/>
            <person name="Biernat P."/>
            <person name="Pawlowska J."/>
        </authorList>
    </citation>
    <scope>NUCLEOTIDE SEQUENCE [LARGE SCALE GENOMIC DNA]</scope>
    <source>
        <strain evidence="4 5">CBS 142.35</strain>
    </source>
</reference>
<keyword evidence="5" id="KW-1185">Reference proteome</keyword>
<dbReference type="PROSITE" id="PS51375">
    <property type="entry name" value="PPR"/>
    <property type="match status" value="2"/>
</dbReference>
<evidence type="ECO:0008006" key="6">
    <source>
        <dbReference type="Google" id="ProtNLM"/>
    </source>
</evidence>
<feature type="repeat" description="PPR" evidence="2">
    <location>
        <begin position="491"/>
        <end position="521"/>
    </location>
</feature>
<evidence type="ECO:0000256" key="2">
    <source>
        <dbReference type="PROSITE-ProRule" id="PRU00708"/>
    </source>
</evidence>
<sequence>MLLGSCLCPTQRHVSRNTRSLLFSVHNNLKTKHTNVPPNTAFCRPLSYYKYSDLNTKYTSSQHILPSCTPRLYRGLSTCQPASSFATRSILPLTDEVERVENDVDDEGIIADDAMLQRIDSSPVDILALIENAEKKQKQLEVDDDKNKNSSDKKRRRQTTSADDDRPYCSITDLEIMVNTHQFSQALEALCHTHRLTYYPTNIRYKLYSKIAQLDAPDIVQLIRPWAISHDSDNTRVWRVIRETSKFLNRDKMIKMVQYCCESNTEEDERLQLHLFTRFLSDYRNHEIDMNSLLRVIPQMNSISIKLFNMAMNIGLRQKRMEDVEFLLHEMETRKVDLDAASFNILIRSKLKQGKWAVKSAKAIYDEMESRNVNPTMATFNTFIDYSCRYFLWDDLEMWMDRMKDKGLHGNSITSRILLDVMLTQKYKSRIAEAFERVALIAPMSADEDTLNPVIAILLRHKRTLTALSLLDKIFLPFQHEPLSSSLPPPTIYAYNLLIHGLSQKGDLEAAHQVLDAMIFKKDHRIPQPDIVSYTTLIHGYIRKAESYDIDINAILRLYQQMCASGLKSNDTLHAVLLHGIIKSRHVKIDKARRLFDMMIEEDDKKRRVGDEDEDEDERLNQAITYNLMMDGYFLHTYYRNQRYGLTTSSIEPQLILLEDAIKKKLKLTTSSLNIWIRGVVIFNKDLYAAEALIRQFKQLDIRPNERTMWYICRTAYLKGRYDMARRWLEEYETEGRIIRGRGLCELKKQLRI</sequence>